<organism evidence="1">
    <name type="scientific">Siphoviridae sp. ct2hZ16</name>
    <dbReference type="NCBI Taxonomy" id="2826276"/>
    <lineage>
        <taxon>Viruses</taxon>
        <taxon>Duplodnaviria</taxon>
        <taxon>Heunggongvirae</taxon>
        <taxon>Uroviricota</taxon>
        <taxon>Caudoviricetes</taxon>
    </lineage>
</organism>
<accession>A0A8S5QUA0</accession>
<proteinExistence type="predicted"/>
<dbReference type="EMBL" id="BK015739">
    <property type="protein sequence ID" value="DAE22782.1"/>
    <property type="molecule type" value="Genomic_DNA"/>
</dbReference>
<evidence type="ECO:0000313" key="1">
    <source>
        <dbReference type="EMBL" id="DAE22782.1"/>
    </source>
</evidence>
<reference evidence="1" key="1">
    <citation type="journal article" date="2021" name="Proc. Natl. Acad. Sci. U.S.A.">
        <title>A Catalog of Tens of Thousands of Viruses from Human Metagenomes Reveals Hidden Associations with Chronic Diseases.</title>
        <authorList>
            <person name="Tisza M.J."/>
            <person name="Buck C.B."/>
        </authorList>
    </citation>
    <scope>NUCLEOTIDE SEQUENCE</scope>
    <source>
        <strain evidence="1">Ct2hZ16</strain>
    </source>
</reference>
<name>A0A8S5QUA0_9CAUD</name>
<protein>
    <submittedName>
        <fullName evidence="1">Uncharacterized protein</fullName>
    </submittedName>
</protein>
<sequence length="147" mass="16412">MVYQWKGAACIKADAQQAGRVCEQLEQTGGLTAKRLLDASRPQDAPLHDEFEWNDTEAAEKYREQQARHIINSLTIVVDEQPVTRAFVNIRVAGSSYESIGIVVQQEDKYAALLDQCKKELQAFLKKYNSIKELAPIADAAKNFIGA</sequence>